<dbReference type="AlphaFoldDB" id="A0A1D7U7J2"/>
<sequence length="216" mass="23453">MSERGRPRSFDRDEALRRAMVLFWRNGFQGTSMGDLTEAMGIGSPSLYAAFGSKEALYREAMALYEACDGKELARAVAEAPTARAAIETFLMRSAAMFTRPSKPAGCMIVLAVVHAAGASEALRADLRGVRERAIDSFTERLREAVESGELPAATDTEMIASFYVTVQQGISLRARDGATRAELEAIAQAAMVAWGGLVLEPDDFRRSHKVTPSEI</sequence>
<dbReference type="Proteomes" id="UP000094969">
    <property type="component" value="Chromosome"/>
</dbReference>
<protein>
    <submittedName>
        <fullName evidence="6">TetR family transcriptional regulator</fullName>
    </submittedName>
</protein>
<name>A0A1D7U7J2_9HYPH</name>
<dbReference type="GO" id="GO:0003677">
    <property type="term" value="F:DNA binding"/>
    <property type="evidence" value="ECO:0007669"/>
    <property type="project" value="UniProtKB-UniRule"/>
</dbReference>
<evidence type="ECO:0000256" key="2">
    <source>
        <dbReference type="ARBA" id="ARBA00023125"/>
    </source>
</evidence>
<evidence type="ECO:0000256" key="4">
    <source>
        <dbReference type="PROSITE-ProRule" id="PRU00335"/>
    </source>
</evidence>
<organism evidence="6 7">
    <name type="scientific">Bosea vaviloviae</name>
    <dbReference type="NCBI Taxonomy" id="1526658"/>
    <lineage>
        <taxon>Bacteria</taxon>
        <taxon>Pseudomonadati</taxon>
        <taxon>Pseudomonadota</taxon>
        <taxon>Alphaproteobacteria</taxon>
        <taxon>Hyphomicrobiales</taxon>
        <taxon>Boseaceae</taxon>
        <taxon>Bosea</taxon>
    </lineage>
</organism>
<dbReference type="InterPro" id="IPR011075">
    <property type="entry name" value="TetR_C"/>
</dbReference>
<gene>
    <name evidence="6" type="ORF">BHK69_25460</name>
</gene>
<dbReference type="PANTHER" id="PTHR47506">
    <property type="entry name" value="TRANSCRIPTIONAL REGULATORY PROTEIN"/>
    <property type="match status" value="1"/>
</dbReference>
<evidence type="ECO:0000256" key="1">
    <source>
        <dbReference type="ARBA" id="ARBA00023015"/>
    </source>
</evidence>
<evidence type="ECO:0000313" key="7">
    <source>
        <dbReference type="Proteomes" id="UP000094969"/>
    </source>
</evidence>
<keyword evidence="1" id="KW-0805">Transcription regulation</keyword>
<keyword evidence="3" id="KW-0804">Transcription</keyword>
<dbReference type="InterPro" id="IPR009057">
    <property type="entry name" value="Homeodomain-like_sf"/>
</dbReference>
<keyword evidence="2 4" id="KW-0238">DNA-binding</keyword>
<dbReference type="OrthoDB" id="9795242at2"/>
<dbReference type="SUPFAM" id="SSF48498">
    <property type="entry name" value="Tetracyclin repressor-like, C-terminal domain"/>
    <property type="match status" value="1"/>
</dbReference>
<keyword evidence="7" id="KW-1185">Reference proteome</keyword>
<dbReference type="Pfam" id="PF00440">
    <property type="entry name" value="TetR_N"/>
    <property type="match status" value="1"/>
</dbReference>
<evidence type="ECO:0000313" key="6">
    <source>
        <dbReference type="EMBL" id="AOO83345.1"/>
    </source>
</evidence>
<dbReference type="InterPro" id="IPR023772">
    <property type="entry name" value="DNA-bd_HTH_TetR-type_CS"/>
</dbReference>
<dbReference type="STRING" id="1526658.BHK69_25460"/>
<feature type="domain" description="HTH tetR-type" evidence="5">
    <location>
        <begin position="9"/>
        <end position="69"/>
    </location>
</feature>
<feature type="DNA-binding region" description="H-T-H motif" evidence="4">
    <location>
        <begin position="32"/>
        <end position="51"/>
    </location>
</feature>
<dbReference type="PROSITE" id="PS50977">
    <property type="entry name" value="HTH_TETR_2"/>
    <property type="match status" value="1"/>
</dbReference>
<reference evidence="6 7" key="1">
    <citation type="journal article" date="2015" name="Antonie Van Leeuwenhoek">
        <title>Bosea vaviloviae sp. nov., a new species of slow-growing rhizobia isolated from nodules of the relict species Vavilovia formosa (Stev.) Fed.</title>
        <authorList>
            <person name="Safronova V.I."/>
            <person name="Kuznetsova I.G."/>
            <person name="Sazanova A.L."/>
            <person name="Kimeklis A.K."/>
            <person name="Belimov A.A."/>
            <person name="Andronov E.E."/>
            <person name="Pinaev A.G."/>
            <person name="Chizhevskaya E.P."/>
            <person name="Pukhaev A.R."/>
            <person name="Popov K.P."/>
            <person name="Willems A."/>
            <person name="Tikhonovich I.A."/>
        </authorList>
    </citation>
    <scope>NUCLEOTIDE SEQUENCE [LARGE SCALE GENOMIC DNA]</scope>
    <source>
        <strain evidence="6 7">Vaf18</strain>
    </source>
</reference>
<dbReference type="Gene3D" id="1.10.10.60">
    <property type="entry name" value="Homeodomain-like"/>
    <property type="match status" value="1"/>
</dbReference>
<dbReference type="PANTHER" id="PTHR47506:SF1">
    <property type="entry name" value="HTH-TYPE TRANSCRIPTIONAL REGULATOR YJDC"/>
    <property type="match status" value="1"/>
</dbReference>
<dbReference type="PROSITE" id="PS01081">
    <property type="entry name" value="HTH_TETR_1"/>
    <property type="match status" value="1"/>
</dbReference>
<accession>A0A1D7U7J2</accession>
<evidence type="ECO:0000256" key="3">
    <source>
        <dbReference type="ARBA" id="ARBA00023163"/>
    </source>
</evidence>
<dbReference type="EMBL" id="CP017147">
    <property type="protein sequence ID" value="AOO83345.1"/>
    <property type="molecule type" value="Genomic_DNA"/>
</dbReference>
<dbReference type="Pfam" id="PF16925">
    <property type="entry name" value="TetR_C_13"/>
    <property type="match status" value="1"/>
</dbReference>
<dbReference type="Gene3D" id="1.10.357.10">
    <property type="entry name" value="Tetracycline Repressor, domain 2"/>
    <property type="match status" value="1"/>
</dbReference>
<evidence type="ECO:0000259" key="5">
    <source>
        <dbReference type="PROSITE" id="PS50977"/>
    </source>
</evidence>
<dbReference type="KEGG" id="bvv:BHK69_25460"/>
<proteinExistence type="predicted"/>
<dbReference type="InterPro" id="IPR001647">
    <property type="entry name" value="HTH_TetR"/>
</dbReference>
<dbReference type="InterPro" id="IPR036271">
    <property type="entry name" value="Tet_transcr_reg_TetR-rel_C_sf"/>
</dbReference>
<dbReference type="SUPFAM" id="SSF46689">
    <property type="entry name" value="Homeodomain-like"/>
    <property type="match status" value="1"/>
</dbReference>